<proteinExistence type="predicted"/>
<evidence type="ECO:0000313" key="3">
    <source>
        <dbReference type="Proteomes" id="UP000324897"/>
    </source>
</evidence>
<feature type="non-terminal residue" evidence="2">
    <location>
        <position position="1"/>
    </location>
</feature>
<keyword evidence="1" id="KW-0812">Transmembrane</keyword>
<sequence>MPTCRCRPATALASADRRRDTAMRTFFLLCGGGCCAGGGAAAAFSGGDTKSSEWKDGQAEENAVAASSSSSASEFMNSASPIVVPWLLLLPRTGHLKCLREKERESWGFLALSSAVFSYLEKWLAQLLEASRAKRCNGPVLFTRLESCACVGLCEIIFRKRGVVWCARFQRPLSLEHRGFCTGDERLVSRTHQN</sequence>
<feature type="transmembrane region" description="Helical" evidence="1">
    <location>
        <begin position="26"/>
        <end position="44"/>
    </location>
</feature>
<dbReference type="EMBL" id="RWGY01000029">
    <property type="protein sequence ID" value="TVU20204.1"/>
    <property type="molecule type" value="Genomic_DNA"/>
</dbReference>
<protein>
    <submittedName>
        <fullName evidence="2">Uncharacterized protein</fullName>
    </submittedName>
</protein>
<accession>A0A5J9U9M6</accession>
<dbReference type="Proteomes" id="UP000324897">
    <property type="component" value="Chromosome 7"/>
</dbReference>
<keyword evidence="1" id="KW-1133">Transmembrane helix</keyword>
<comment type="caution">
    <text evidence="2">The sequence shown here is derived from an EMBL/GenBank/DDBJ whole genome shotgun (WGS) entry which is preliminary data.</text>
</comment>
<dbReference type="AlphaFoldDB" id="A0A5J9U9M6"/>
<dbReference type="OrthoDB" id="719458at2759"/>
<keyword evidence="3" id="KW-1185">Reference proteome</keyword>
<organism evidence="2 3">
    <name type="scientific">Eragrostis curvula</name>
    <name type="common">weeping love grass</name>
    <dbReference type="NCBI Taxonomy" id="38414"/>
    <lineage>
        <taxon>Eukaryota</taxon>
        <taxon>Viridiplantae</taxon>
        <taxon>Streptophyta</taxon>
        <taxon>Embryophyta</taxon>
        <taxon>Tracheophyta</taxon>
        <taxon>Spermatophyta</taxon>
        <taxon>Magnoliopsida</taxon>
        <taxon>Liliopsida</taxon>
        <taxon>Poales</taxon>
        <taxon>Poaceae</taxon>
        <taxon>PACMAD clade</taxon>
        <taxon>Chloridoideae</taxon>
        <taxon>Eragrostideae</taxon>
        <taxon>Eragrostidinae</taxon>
        <taxon>Eragrostis</taxon>
    </lineage>
</organism>
<evidence type="ECO:0000313" key="2">
    <source>
        <dbReference type="EMBL" id="TVU20204.1"/>
    </source>
</evidence>
<name>A0A5J9U9M6_9POAL</name>
<dbReference type="Gramene" id="TVU20204">
    <property type="protein sequence ID" value="TVU20204"/>
    <property type="gene ID" value="EJB05_36403"/>
</dbReference>
<gene>
    <name evidence="2" type="ORF">EJB05_36403</name>
</gene>
<keyword evidence="1" id="KW-0472">Membrane</keyword>
<evidence type="ECO:0000256" key="1">
    <source>
        <dbReference type="SAM" id="Phobius"/>
    </source>
</evidence>
<reference evidence="2 3" key="1">
    <citation type="journal article" date="2019" name="Sci. Rep.">
        <title>A high-quality genome of Eragrostis curvula grass provides insights into Poaceae evolution and supports new strategies to enhance forage quality.</title>
        <authorList>
            <person name="Carballo J."/>
            <person name="Santos B.A.C.M."/>
            <person name="Zappacosta D."/>
            <person name="Garbus I."/>
            <person name="Selva J.P."/>
            <person name="Gallo C.A."/>
            <person name="Diaz A."/>
            <person name="Albertini E."/>
            <person name="Caccamo M."/>
            <person name="Echenique V."/>
        </authorList>
    </citation>
    <scope>NUCLEOTIDE SEQUENCE [LARGE SCALE GENOMIC DNA]</scope>
    <source>
        <strain evidence="3">cv. Victoria</strain>
        <tissue evidence="2">Leaf</tissue>
    </source>
</reference>